<protein>
    <submittedName>
        <fullName evidence="1">Uncharacterized protein</fullName>
    </submittedName>
</protein>
<sequence length="104" mass="12046">MHEPIVIIFSSQYTEAEKVVHNVKPNDDDVMVSFVDLQFDYEEENIPDDLIMSGKQFKILNSKINSLLQIQADTGGKYFVAEFEMEYLMKAPETRLRNLIEGIE</sequence>
<reference evidence="1" key="1">
    <citation type="submission" date="2023-04" db="EMBL/GenBank/DDBJ databases">
        <authorList>
            <person name="Vijverberg K."/>
            <person name="Xiong W."/>
            <person name="Schranz E."/>
        </authorList>
    </citation>
    <scope>NUCLEOTIDE SEQUENCE</scope>
</reference>
<accession>A0AA35Z704</accession>
<dbReference type="AlphaFoldDB" id="A0AA35Z704"/>
<dbReference type="Proteomes" id="UP001177003">
    <property type="component" value="Chromosome 5"/>
</dbReference>
<gene>
    <name evidence="1" type="ORF">LSALG_LOCUS26217</name>
</gene>
<evidence type="ECO:0000313" key="1">
    <source>
        <dbReference type="EMBL" id="CAI9286819.1"/>
    </source>
</evidence>
<name>A0AA35Z704_LACSI</name>
<proteinExistence type="predicted"/>
<keyword evidence="2" id="KW-1185">Reference proteome</keyword>
<evidence type="ECO:0000313" key="2">
    <source>
        <dbReference type="Proteomes" id="UP001177003"/>
    </source>
</evidence>
<organism evidence="1 2">
    <name type="scientific">Lactuca saligna</name>
    <name type="common">Willowleaf lettuce</name>
    <dbReference type="NCBI Taxonomy" id="75948"/>
    <lineage>
        <taxon>Eukaryota</taxon>
        <taxon>Viridiplantae</taxon>
        <taxon>Streptophyta</taxon>
        <taxon>Embryophyta</taxon>
        <taxon>Tracheophyta</taxon>
        <taxon>Spermatophyta</taxon>
        <taxon>Magnoliopsida</taxon>
        <taxon>eudicotyledons</taxon>
        <taxon>Gunneridae</taxon>
        <taxon>Pentapetalae</taxon>
        <taxon>asterids</taxon>
        <taxon>campanulids</taxon>
        <taxon>Asterales</taxon>
        <taxon>Asteraceae</taxon>
        <taxon>Cichorioideae</taxon>
        <taxon>Cichorieae</taxon>
        <taxon>Lactucinae</taxon>
        <taxon>Lactuca</taxon>
    </lineage>
</organism>
<dbReference type="EMBL" id="OX465081">
    <property type="protein sequence ID" value="CAI9286819.1"/>
    <property type="molecule type" value="Genomic_DNA"/>
</dbReference>